<proteinExistence type="predicted"/>
<dbReference type="AlphaFoldDB" id="A0A1T0CDG2"/>
<keyword evidence="3" id="KW-1185">Reference proteome</keyword>
<dbReference type="STRING" id="90241.B0682_07070"/>
<feature type="transmembrane region" description="Helical" evidence="1">
    <location>
        <begin position="20"/>
        <end position="39"/>
    </location>
</feature>
<dbReference type="Pfam" id="PF05356">
    <property type="entry name" value="Phage_Coat_B"/>
    <property type="match status" value="1"/>
</dbReference>
<keyword evidence="1" id="KW-0472">Membrane</keyword>
<comment type="caution">
    <text evidence="2">The sequence shown here is derived from an EMBL/GenBank/DDBJ whole genome shotgun (WGS) entry which is preliminary data.</text>
</comment>
<evidence type="ECO:0000313" key="3">
    <source>
        <dbReference type="Proteomes" id="UP000191094"/>
    </source>
</evidence>
<keyword evidence="1" id="KW-0812">Transmembrane</keyword>
<organism evidence="2 3">
    <name type="scientific">Lwoffella lincolnii</name>
    <dbReference type="NCBI Taxonomy" id="90241"/>
    <lineage>
        <taxon>Bacteria</taxon>
        <taxon>Pseudomonadati</taxon>
        <taxon>Pseudomonadota</taxon>
        <taxon>Gammaproteobacteria</taxon>
        <taxon>Moraxellales</taxon>
        <taxon>Moraxellaceae</taxon>
        <taxon>Lwoffella</taxon>
    </lineage>
</organism>
<evidence type="ECO:0000313" key="2">
    <source>
        <dbReference type="EMBL" id="OOS20376.1"/>
    </source>
</evidence>
<name>A0A1T0CDG2_9GAMM</name>
<sequence length="88" mass="9174">MNTNKENGSLVAVKQEKTGFFTRAIAPATAIGVLALSSAQAQAALDLSELTTQMEGVKTAVTAVIAVALTIGVAIVGWRWVKRALFSV</sequence>
<dbReference type="Proteomes" id="UP000191094">
    <property type="component" value="Unassembled WGS sequence"/>
</dbReference>
<accession>A0A1T0CDG2</accession>
<feature type="transmembrane region" description="Helical" evidence="1">
    <location>
        <begin position="59"/>
        <end position="81"/>
    </location>
</feature>
<protein>
    <submittedName>
        <fullName evidence="2">Uncharacterized protein</fullName>
    </submittedName>
</protein>
<keyword evidence="1" id="KW-1133">Transmembrane helix</keyword>
<reference evidence="2 3" key="1">
    <citation type="submission" date="2017-02" db="EMBL/GenBank/DDBJ databases">
        <title>Draft genome sequence of Moraxella lincolnii CCUG 9405T type strain.</title>
        <authorList>
            <person name="Salva-Serra F."/>
            <person name="Engstrom-Jakobsson H."/>
            <person name="Thorell K."/>
            <person name="Jaen-Luchoro D."/>
            <person name="Gonzales-Siles L."/>
            <person name="Karlsson R."/>
            <person name="Yazdan S."/>
            <person name="Boulund F."/>
            <person name="Johnning A."/>
            <person name="Engstrand L."/>
            <person name="Kristiansson E."/>
            <person name="Moore E."/>
        </authorList>
    </citation>
    <scope>NUCLEOTIDE SEQUENCE [LARGE SCALE GENOMIC DNA]</scope>
    <source>
        <strain evidence="2 3">CCUG 9405</strain>
    </source>
</reference>
<gene>
    <name evidence="2" type="ORF">B0682_07070</name>
</gene>
<dbReference type="EMBL" id="MUYT01000008">
    <property type="protein sequence ID" value="OOS20376.1"/>
    <property type="molecule type" value="Genomic_DNA"/>
</dbReference>
<dbReference type="InterPro" id="IPR008020">
    <property type="entry name" value="G8P"/>
</dbReference>
<dbReference type="RefSeq" id="WP_078307764.1">
    <property type="nucleotide sequence ID" value="NZ_CP147511.1"/>
</dbReference>
<evidence type="ECO:0000256" key="1">
    <source>
        <dbReference type="SAM" id="Phobius"/>
    </source>
</evidence>